<evidence type="ECO:0000313" key="6">
    <source>
        <dbReference type="EMBL" id="MVB12800.1"/>
    </source>
</evidence>
<evidence type="ECO:0008006" key="8">
    <source>
        <dbReference type="Google" id="ProtNLM"/>
    </source>
</evidence>
<keyword evidence="2" id="KW-0472">Membrane</keyword>
<comment type="caution">
    <text evidence="6">The sequence shown here is derived from an EMBL/GenBank/DDBJ whole genome shotgun (WGS) entry which is preliminary data.</text>
</comment>
<reference evidence="6 7" key="1">
    <citation type="submission" date="2019-09" db="EMBL/GenBank/DDBJ databases">
        <title>Genome sequence of Clostridium sp. EA1.</title>
        <authorList>
            <person name="Poehlein A."/>
            <person name="Bengelsdorf F.R."/>
            <person name="Daniel R."/>
        </authorList>
    </citation>
    <scope>NUCLEOTIDE SEQUENCE [LARGE SCALE GENOMIC DNA]</scope>
    <source>
        <strain evidence="6 7">EA1</strain>
    </source>
</reference>
<dbReference type="Pfam" id="PF00149">
    <property type="entry name" value="Metallophos"/>
    <property type="match status" value="1"/>
</dbReference>
<keyword evidence="2" id="KW-1133">Transmembrane helix</keyword>
<dbReference type="AlphaFoldDB" id="A0A6N8I5B6"/>
<feature type="signal peptide" evidence="3">
    <location>
        <begin position="1"/>
        <end position="31"/>
    </location>
</feature>
<feature type="transmembrane region" description="Helical" evidence="2">
    <location>
        <begin position="497"/>
        <end position="517"/>
    </location>
</feature>
<feature type="chain" id="PRO_5027108248" description="Metallophosphoesterase" evidence="3">
    <location>
        <begin position="32"/>
        <end position="525"/>
    </location>
</feature>
<keyword evidence="1 3" id="KW-0732">Signal</keyword>
<dbReference type="InterPro" id="IPR015914">
    <property type="entry name" value="PAPs_N"/>
</dbReference>
<dbReference type="SUPFAM" id="SSF49363">
    <property type="entry name" value="Purple acid phosphatase, N-terminal domain"/>
    <property type="match status" value="1"/>
</dbReference>
<dbReference type="InterPro" id="IPR008963">
    <property type="entry name" value="Purple_acid_Pase-like_N"/>
</dbReference>
<keyword evidence="2" id="KW-0812">Transmembrane</keyword>
<dbReference type="Proteomes" id="UP000469440">
    <property type="component" value="Unassembled WGS sequence"/>
</dbReference>
<feature type="domain" description="Purple acid phosphatase N-terminal" evidence="5">
    <location>
        <begin position="37"/>
        <end position="156"/>
    </location>
</feature>
<dbReference type="PANTHER" id="PTHR45867:SF3">
    <property type="entry name" value="ACID PHOSPHATASE TYPE 7"/>
    <property type="match status" value="1"/>
</dbReference>
<dbReference type="InterPro" id="IPR004843">
    <property type="entry name" value="Calcineurin-like_PHP"/>
</dbReference>
<dbReference type="PANTHER" id="PTHR45867">
    <property type="entry name" value="PURPLE ACID PHOSPHATASE"/>
    <property type="match status" value="1"/>
</dbReference>
<proteinExistence type="predicted"/>
<dbReference type="GO" id="GO:0003993">
    <property type="term" value="F:acid phosphatase activity"/>
    <property type="evidence" value="ECO:0007669"/>
    <property type="project" value="InterPro"/>
</dbReference>
<evidence type="ECO:0000259" key="4">
    <source>
        <dbReference type="Pfam" id="PF00149"/>
    </source>
</evidence>
<evidence type="ECO:0000256" key="1">
    <source>
        <dbReference type="ARBA" id="ARBA00022729"/>
    </source>
</evidence>
<dbReference type="InterPro" id="IPR029052">
    <property type="entry name" value="Metallo-depent_PP-like"/>
</dbReference>
<dbReference type="Gene3D" id="3.60.21.10">
    <property type="match status" value="1"/>
</dbReference>
<organism evidence="6 7">
    <name type="scientific">Caproicibacter fermentans</name>
    <dbReference type="NCBI Taxonomy" id="2576756"/>
    <lineage>
        <taxon>Bacteria</taxon>
        <taxon>Bacillati</taxon>
        <taxon>Bacillota</taxon>
        <taxon>Clostridia</taxon>
        <taxon>Eubacteriales</taxon>
        <taxon>Acutalibacteraceae</taxon>
        <taxon>Caproicibacter</taxon>
    </lineage>
</organism>
<dbReference type="OrthoDB" id="9809781at2"/>
<evidence type="ECO:0000256" key="2">
    <source>
        <dbReference type="SAM" id="Phobius"/>
    </source>
</evidence>
<evidence type="ECO:0000259" key="5">
    <source>
        <dbReference type="Pfam" id="PF16656"/>
    </source>
</evidence>
<dbReference type="SUPFAM" id="SSF56300">
    <property type="entry name" value="Metallo-dependent phosphatases"/>
    <property type="match status" value="1"/>
</dbReference>
<evidence type="ECO:0000256" key="3">
    <source>
        <dbReference type="SAM" id="SignalP"/>
    </source>
</evidence>
<protein>
    <recommendedName>
        <fullName evidence="8">Metallophosphoesterase</fullName>
    </recommendedName>
</protein>
<dbReference type="RefSeq" id="WP_066645942.1">
    <property type="nucleotide sequence ID" value="NZ_VWXL01000103.1"/>
</dbReference>
<name>A0A6N8I5B6_9FIRM</name>
<keyword evidence="7" id="KW-1185">Reference proteome</keyword>
<feature type="domain" description="Calcineurin-like phosphoesterase" evidence="4">
    <location>
        <begin position="164"/>
        <end position="374"/>
    </location>
</feature>
<evidence type="ECO:0000313" key="7">
    <source>
        <dbReference type="Proteomes" id="UP000469440"/>
    </source>
</evidence>
<dbReference type="Pfam" id="PF16656">
    <property type="entry name" value="Pur_ac_phosph_N"/>
    <property type="match status" value="1"/>
</dbReference>
<accession>A0A6N8I5B6</accession>
<dbReference type="GO" id="GO:0046872">
    <property type="term" value="F:metal ion binding"/>
    <property type="evidence" value="ECO:0007669"/>
    <property type="project" value="InterPro"/>
</dbReference>
<dbReference type="EMBL" id="VWXL01000103">
    <property type="protein sequence ID" value="MVB12800.1"/>
    <property type="molecule type" value="Genomic_DNA"/>
</dbReference>
<sequence length="525" mass="56998">MLIRQKAVKTIAAAFCALTVMGAALGIPAQAASASAPYNITIGIGSTETEVRFCWQSGNSAAGQLQIAKTSDMKNNSFPADSTKQAAVAKMTATEGVLNNPKNTDQSIGSFQDESGAALSDEYSDKVTVGGLVPNTSYTYRVGDGTTWSKTYTFQTKSAKDGFSFAAFGDPQMGASGNLANDQAGWANTLKKVYSKYPSLNFLFSMGDQVNNYDHLYTQQKEYNAFFNPDSSADYLQTHILAAYSGNHDFQMGKYYSFHYNQPNLSTLGQTKTNNVDDNNGDYWFRYGNTLFLVLEGNNFYDVSAHDAFLKQAIDANKDAKWKVVSFHQAPYSEANHDGATSADDDTMFMRKNWTKLMDKYQIDIVLNGHDHYYTRTYQMYGGSAVSTVKKGQVTNPKGTVYLTLDSGSGSKYYKYNATADHSFSAVGWQNNEPTYTYAKVTGDTFTLTTYKTSSDTPIDTYTITKTSASPTAAVSTTAPASAASNPKTGDREGGTYLYAALAALALIVAAGCIAALRKKPTARS</sequence>
<gene>
    <name evidence="6" type="ORF">CAFE_35460</name>
</gene>
<dbReference type="Gene3D" id="2.60.40.380">
    <property type="entry name" value="Purple acid phosphatase-like, N-terminal"/>
    <property type="match status" value="1"/>
</dbReference>